<dbReference type="AlphaFoldDB" id="A0A1I5WRF7"/>
<reference evidence="1 2" key="1">
    <citation type="submission" date="2016-10" db="EMBL/GenBank/DDBJ databases">
        <authorList>
            <person name="de Groot N.N."/>
        </authorList>
    </citation>
    <scope>NUCLEOTIDE SEQUENCE [LARGE SCALE GENOMIC DNA]</scope>
    <source>
        <strain evidence="1 2">DSM 20581</strain>
    </source>
</reference>
<organism evidence="1 2">
    <name type="scientific">Desemzia incerta</name>
    <dbReference type="NCBI Taxonomy" id="82801"/>
    <lineage>
        <taxon>Bacteria</taxon>
        <taxon>Bacillati</taxon>
        <taxon>Bacillota</taxon>
        <taxon>Bacilli</taxon>
        <taxon>Lactobacillales</taxon>
        <taxon>Carnobacteriaceae</taxon>
        <taxon>Desemzia</taxon>
    </lineage>
</organism>
<proteinExistence type="predicted"/>
<name>A0A1I5WRF7_9LACT</name>
<gene>
    <name evidence="1" type="ORF">SAMN04488506_1053</name>
</gene>
<evidence type="ECO:0000313" key="1">
    <source>
        <dbReference type="EMBL" id="SFQ22382.1"/>
    </source>
</evidence>
<protein>
    <submittedName>
        <fullName evidence="1">Uncharacterized protein</fullName>
    </submittedName>
</protein>
<keyword evidence="2" id="KW-1185">Reference proteome</keyword>
<dbReference type="RefSeq" id="WP_092480103.1">
    <property type="nucleotide sequence ID" value="NZ_FOXW01000003.1"/>
</dbReference>
<accession>A0A1I5WRF7</accession>
<sequence length="138" mass="15697">MEEKEILSALSDKGYQAAIGQTVMGTLQPKGALLSPMARATKVKVHYLTFNDEQEMIVLPLSFWGKLVPEEIYAIPLSDVASIAIKNRGLYCKMVIKYHNHAYRKKDVYQVNKWIAKHPWQKTNVAAIVERLQKQLAV</sequence>
<dbReference type="STRING" id="82801.SAMN04488506_1053"/>
<dbReference type="Proteomes" id="UP000199136">
    <property type="component" value="Unassembled WGS sequence"/>
</dbReference>
<dbReference type="EMBL" id="FOXW01000003">
    <property type="protein sequence ID" value="SFQ22382.1"/>
    <property type="molecule type" value="Genomic_DNA"/>
</dbReference>
<evidence type="ECO:0000313" key="2">
    <source>
        <dbReference type="Proteomes" id="UP000199136"/>
    </source>
</evidence>